<dbReference type="AlphaFoldDB" id="E6U9W2"/>
<gene>
    <name evidence="1" type="ordered locus">Ethha_0659</name>
</gene>
<proteinExistence type="predicted"/>
<dbReference type="HOGENOM" id="CLU_105443_0_0_9"/>
<dbReference type="Proteomes" id="UP000001551">
    <property type="component" value="Chromosome"/>
</dbReference>
<name>E6U9W2_ETHHY</name>
<protein>
    <submittedName>
        <fullName evidence="1">Uncharacterized protein</fullName>
    </submittedName>
</protein>
<sequence>MGGILLQPDDLTELQNLIEKLDSVYSVKLTADPDGNLCEIHVLSDKSKSPKQISRDIQSAVAARTGQDIEHRIISIAQVDSDTIPKQERLKISGLETTNTEGSFSATVILAGKADEYRGQASEVNAMVARRKVLAIASINAIHDYLKSCPFSLSDIQKFHIAGSDEINVAIHYYCNGSARLLTGTALIVDDEYSAVIKATLDAVNRVIPVTLS</sequence>
<dbReference type="RefSeq" id="WP_013484598.1">
    <property type="nucleotide sequence ID" value="NC_014828.1"/>
</dbReference>
<organism evidence="1 2">
    <name type="scientific">Ethanoligenens harbinense (strain DSM 18485 / JCM 12961 / CGMCC 1.5033 / YUAN-3)</name>
    <dbReference type="NCBI Taxonomy" id="663278"/>
    <lineage>
        <taxon>Bacteria</taxon>
        <taxon>Bacillati</taxon>
        <taxon>Bacillota</taxon>
        <taxon>Clostridia</taxon>
        <taxon>Eubacteriales</taxon>
        <taxon>Oscillospiraceae</taxon>
        <taxon>Ethanoligenens</taxon>
    </lineage>
</organism>
<keyword evidence="2" id="KW-1185">Reference proteome</keyword>
<dbReference type="KEGG" id="eha:Ethha_0659"/>
<evidence type="ECO:0000313" key="2">
    <source>
        <dbReference type="Proteomes" id="UP000001551"/>
    </source>
</evidence>
<dbReference type="EMBL" id="CP002400">
    <property type="protein sequence ID" value="ADU26228.1"/>
    <property type="molecule type" value="Genomic_DNA"/>
</dbReference>
<evidence type="ECO:0000313" key="1">
    <source>
        <dbReference type="EMBL" id="ADU26228.1"/>
    </source>
</evidence>
<accession>E6U9W2</accession>
<reference evidence="1 2" key="1">
    <citation type="submission" date="2010-12" db="EMBL/GenBank/DDBJ databases">
        <title>Complete sequence of Ethanoligenens harbinense YUAN-3.</title>
        <authorList>
            <person name="Lucas S."/>
            <person name="Copeland A."/>
            <person name="Lapidus A."/>
            <person name="Cheng J.-F."/>
            <person name="Bruce D."/>
            <person name="Goodwin L."/>
            <person name="Pitluck S."/>
            <person name="Chertkov O."/>
            <person name="Misra M."/>
            <person name="Detter J.C."/>
            <person name="Han C."/>
            <person name="Tapia R."/>
            <person name="Land M."/>
            <person name="Hauser L."/>
            <person name="Jeffries C."/>
            <person name="Kyrpides N."/>
            <person name="Ivanova N."/>
            <person name="Mikhailova N."/>
            <person name="Wang A."/>
            <person name="Mouttaki H."/>
            <person name="He Z."/>
            <person name="Zhou J."/>
            <person name="Hemme C.L."/>
            <person name="Woyke T."/>
        </authorList>
    </citation>
    <scope>NUCLEOTIDE SEQUENCE [LARGE SCALE GENOMIC DNA]</scope>
    <source>
        <strain evidence="2">DSM 18485 / JCM 12961 / CGMCC 1.5033 / YUAN-3</strain>
    </source>
</reference>
<dbReference type="STRING" id="663278.Ethha_0659"/>
<dbReference type="eggNOG" id="ENOG502ZC2Z">
    <property type="taxonomic scope" value="Bacteria"/>
</dbReference>